<dbReference type="NCBIfam" id="TIGR01730">
    <property type="entry name" value="RND_mfp"/>
    <property type="match status" value="1"/>
</dbReference>
<proteinExistence type="inferred from homology"/>
<feature type="coiled-coil region" evidence="2">
    <location>
        <begin position="95"/>
        <end position="129"/>
    </location>
</feature>
<dbReference type="RefSeq" id="WP_093238339.1">
    <property type="nucleotide sequence ID" value="NZ_FNQF01000001.1"/>
</dbReference>
<dbReference type="Gene3D" id="2.40.420.20">
    <property type="match status" value="1"/>
</dbReference>
<dbReference type="InterPro" id="IPR006143">
    <property type="entry name" value="RND_pump_MFP"/>
</dbReference>
<reference evidence="4 5" key="1">
    <citation type="submission" date="2016-10" db="EMBL/GenBank/DDBJ databases">
        <authorList>
            <person name="de Groot N.N."/>
        </authorList>
    </citation>
    <scope>NUCLEOTIDE SEQUENCE [LARGE SCALE GENOMIC DNA]</scope>
    <source>
        <strain evidence="4 5">DSM 23581</strain>
    </source>
</reference>
<evidence type="ECO:0000259" key="3">
    <source>
        <dbReference type="Pfam" id="PF25973"/>
    </source>
</evidence>
<dbReference type="STRING" id="908615.SAMN05421540_101268"/>
<dbReference type="GO" id="GO:0015562">
    <property type="term" value="F:efflux transmembrane transporter activity"/>
    <property type="evidence" value="ECO:0007669"/>
    <property type="project" value="TreeGrafter"/>
</dbReference>
<sequence>MTKSLIKSVAFIFIVSFMSCGEKENKETTKQQKDPITVETATVKASNSSFISTSGQIKALDQATMSTRMMGYIEEIPVEVGQKIKKGQQLIRINSQELSAKKAQVAAQINKAEANFKNAKRDYERYQNLLKKNSISQKEFDNVETAYNMAKANQEAAQQMKAEIQSQFAYTNLQAAFDGVVTNIYAEVGNLAKPGEPLLTIENPSKFEVRTSVSESQISNINTGDEVDVYISSLSLKATGKVSEVAGSASQTNGQYVVKVILNENPEGIKSGMYANIDFKIEKSSSTGSQIMIQYDAIVSQGELQGVYTISSSNTAILNWLRLGKKQGDMVEVISGISEDDVYILNAESRLYNGAPIRLK</sequence>
<dbReference type="Pfam" id="PF25973">
    <property type="entry name" value="BSH_CzcB"/>
    <property type="match status" value="1"/>
</dbReference>
<dbReference type="Gene3D" id="2.40.50.100">
    <property type="match status" value="1"/>
</dbReference>
<keyword evidence="5" id="KW-1185">Reference proteome</keyword>
<evidence type="ECO:0000313" key="5">
    <source>
        <dbReference type="Proteomes" id="UP000198820"/>
    </source>
</evidence>
<protein>
    <submittedName>
        <fullName evidence="4">RND family efflux transporter, MFP subunit</fullName>
    </submittedName>
</protein>
<dbReference type="Gene3D" id="1.10.287.470">
    <property type="entry name" value="Helix hairpin bin"/>
    <property type="match status" value="1"/>
</dbReference>
<comment type="similarity">
    <text evidence="1">Belongs to the membrane fusion protein (MFP) (TC 8.A.1) family.</text>
</comment>
<organism evidence="4 5">
    <name type="scientific">Psychroflexus halocasei</name>
    <dbReference type="NCBI Taxonomy" id="908615"/>
    <lineage>
        <taxon>Bacteria</taxon>
        <taxon>Pseudomonadati</taxon>
        <taxon>Bacteroidota</taxon>
        <taxon>Flavobacteriia</taxon>
        <taxon>Flavobacteriales</taxon>
        <taxon>Flavobacteriaceae</taxon>
        <taxon>Psychroflexus</taxon>
    </lineage>
</organism>
<evidence type="ECO:0000256" key="2">
    <source>
        <dbReference type="SAM" id="Coils"/>
    </source>
</evidence>
<dbReference type="PANTHER" id="PTHR30469:SF15">
    <property type="entry name" value="HLYD FAMILY OF SECRETION PROTEINS"/>
    <property type="match status" value="1"/>
</dbReference>
<dbReference type="EMBL" id="FNQF01000001">
    <property type="protein sequence ID" value="SDZ77940.1"/>
    <property type="molecule type" value="Genomic_DNA"/>
</dbReference>
<dbReference type="PROSITE" id="PS51257">
    <property type="entry name" value="PROKAR_LIPOPROTEIN"/>
    <property type="match status" value="1"/>
</dbReference>
<evidence type="ECO:0000313" key="4">
    <source>
        <dbReference type="EMBL" id="SDZ77940.1"/>
    </source>
</evidence>
<gene>
    <name evidence="4" type="ORF">SAMN05421540_101268</name>
</gene>
<dbReference type="GO" id="GO:1990281">
    <property type="term" value="C:efflux pump complex"/>
    <property type="evidence" value="ECO:0007669"/>
    <property type="project" value="TreeGrafter"/>
</dbReference>
<evidence type="ECO:0000256" key="1">
    <source>
        <dbReference type="ARBA" id="ARBA00009477"/>
    </source>
</evidence>
<dbReference type="Gene3D" id="2.40.30.170">
    <property type="match status" value="1"/>
</dbReference>
<dbReference type="AlphaFoldDB" id="A0A1H3VT51"/>
<feature type="domain" description="CzcB-like barrel-sandwich hybrid" evidence="3">
    <location>
        <begin position="63"/>
        <end position="201"/>
    </location>
</feature>
<dbReference type="InterPro" id="IPR058647">
    <property type="entry name" value="BSH_CzcB-like"/>
</dbReference>
<accession>A0A1H3VT51</accession>
<keyword evidence="2" id="KW-0175">Coiled coil</keyword>
<dbReference type="Proteomes" id="UP000198820">
    <property type="component" value="Unassembled WGS sequence"/>
</dbReference>
<dbReference type="PANTHER" id="PTHR30469">
    <property type="entry name" value="MULTIDRUG RESISTANCE PROTEIN MDTA"/>
    <property type="match status" value="1"/>
</dbReference>
<dbReference type="SUPFAM" id="SSF111369">
    <property type="entry name" value="HlyD-like secretion proteins"/>
    <property type="match status" value="1"/>
</dbReference>
<name>A0A1H3VT51_9FLAO</name>